<comment type="caution">
    <text evidence="2">The sequence shown here is derived from an EMBL/GenBank/DDBJ whole genome shotgun (WGS) entry which is preliminary data.</text>
</comment>
<evidence type="ECO:0000313" key="3">
    <source>
        <dbReference type="Proteomes" id="UP000319257"/>
    </source>
</evidence>
<dbReference type="AlphaFoldDB" id="A0A507AV10"/>
<dbReference type="Pfam" id="PF06985">
    <property type="entry name" value="HET"/>
    <property type="match status" value="1"/>
</dbReference>
<proteinExistence type="predicted"/>
<reference evidence="2 3" key="1">
    <citation type="submission" date="2019-06" db="EMBL/GenBank/DDBJ databases">
        <title>Draft genome sequence of the filamentous fungus Phialemoniopsis curvata isolated from diesel fuel.</title>
        <authorList>
            <person name="Varaljay V.A."/>
            <person name="Lyon W.J."/>
            <person name="Crouch A.L."/>
            <person name="Drake C.E."/>
            <person name="Hollomon J.M."/>
            <person name="Nadeau L.J."/>
            <person name="Nunn H.S."/>
            <person name="Stevenson B.S."/>
            <person name="Bojanowski C.L."/>
            <person name="Crookes-Goodson W.J."/>
        </authorList>
    </citation>
    <scope>NUCLEOTIDE SEQUENCE [LARGE SCALE GENOMIC DNA]</scope>
    <source>
        <strain evidence="2 3">D216</strain>
    </source>
</reference>
<gene>
    <name evidence="2" type="ORF">E0L32_001145</name>
</gene>
<dbReference type="RefSeq" id="XP_030993038.1">
    <property type="nucleotide sequence ID" value="XM_031134226.1"/>
</dbReference>
<dbReference type="Proteomes" id="UP000319257">
    <property type="component" value="Unassembled WGS sequence"/>
</dbReference>
<dbReference type="PANTHER" id="PTHR33112:SF9">
    <property type="entry name" value="HETEROKARYON INCOMPATIBILITY DOMAIN-CONTAINING PROTEIN"/>
    <property type="match status" value="1"/>
</dbReference>
<accession>A0A507AV10</accession>
<name>A0A507AV10_9PEZI</name>
<dbReference type="GeneID" id="41968592"/>
<keyword evidence="3" id="KW-1185">Reference proteome</keyword>
<feature type="domain" description="Heterokaryon incompatibility" evidence="1">
    <location>
        <begin position="129"/>
        <end position="281"/>
    </location>
</feature>
<dbReference type="OrthoDB" id="8300194at2759"/>
<protein>
    <recommendedName>
        <fullName evidence="1">Heterokaryon incompatibility domain-containing protein</fullName>
    </recommendedName>
</protein>
<dbReference type="InterPro" id="IPR010730">
    <property type="entry name" value="HET"/>
</dbReference>
<evidence type="ECO:0000259" key="1">
    <source>
        <dbReference type="Pfam" id="PF06985"/>
    </source>
</evidence>
<evidence type="ECO:0000313" key="2">
    <source>
        <dbReference type="EMBL" id="TPX11327.1"/>
    </source>
</evidence>
<dbReference type="EMBL" id="SKBQ01000004">
    <property type="protein sequence ID" value="TPX11327.1"/>
    <property type="molecule type" value="Genomic_DNA"/>
</dbReference>
<dbReference type="STRING" id="1093900.A0A507AV10"/>
<dbReference type="PANTHER" id="PTHR33112">
    <property type="entry name" value="DOMAIN PROTEIN, PUTATIVE-RELATED"/>
    <property type="match status" value="1"/>
</dbReference>
<dbReference type="InParanoid" id="A0A507AV10"/>
<sequence>MYYANRGAAQGCTGCALAINLVRTYVTSYETERDIDVIIQGTPDNLRIWNRRYSPSFSFVLVLYTVEESKVQEGVTRVQQWYAQSAQHETCRDERKYPLPSRLLDLEPEGSLGISAKLIETKQLHSPKYACLSYCWGGVEPDCMTTDATYDENQRGIPTPKTPRLFLEAMEFTRRMGIRYLWIDSLCIIQGNSMDWKQEAGCMANIYAGSALTIAAAVSTDCNQGLYTSRPEEFRPRELAPLIRHKGQKKTVHVRLQQHSHQPHLILSNGPLMSRAWAFQERLLSARTIYFYDGGEFIWECRNGWLCLCQPHDLHFGYNESQKDCWQKQITPGSHREEEQWASVGGGTVRRYTSMKMSDPMDKLPAFAGIAHYFETRQGRTDTYVAGIWQDMPYALLWWCPGDQSECDGEQRLNHWRAPTWSWACLDCEIECFWCRPTKKDVILSIIERFEYVADGPDSFGRLHSASMLLRGPAFSDTVTYSTGSKTDWVTFRLASLEPEWHRSAYPDFDVVKSNETVQVGVQCVVIMMLEFRGAVGLLLMPSKRVPGAFERVGVFNCPQSHIEEQGCSEMCFTVV</sequence>
<organism evidence="2 3">
    <name type="scientific">Thyridium curvatum</name>
    <dbReference type="NCBI Taxonomy" id="1093900"/>
    <lineage>
        <taxon>Eukaryota</taxon>
        <taxon>Fungi</taxon>
        <taxon>Dikarya</taxon>
        <taxon>Ascomycota</taxon>
        <taxon>Pezizomycotina</taxon>
        <taxon>Sordariomycetes</taxon>
        <taxon>Sordariomycetidae</taxon>
        <taxon>Thyridiales</taxon>
        <taxon>Thyridiaceae</taxon>
        <taxon>Thyridium</taxon>
    </lineage>
</organism>